<dbReference type="Proteomes" id="UP000215355">
    <property type="component" value="Chromosome 1"/>
</dbReference>
<dbReference type="SUPFAM" id="SSF74650">
    <property type="entry name" value="Galactose mutarotase-like"/>
    <property type="match status" value="1"/>
</dbReference>
<proteinExistence type="predicted"/>
<dbReference type="InterPro" id="IPR011013">
    <property type="entry name" value="Gal_mutarotase_sf_dom"/>
</dbReference>
<dbReference type="EMBL" id="LT906468">
    <property type="protein sequence ID" value="SNV44145.1"/>
    <property type="molecule type" value="Genomic_DNA"/>
</dbReference>
<dbReference type="KEGG" id="smiz:4412673_00914"/>
<dbReference type="Pfam" id="PF16153">
    <property type="entry name" value="DUF4861"/>
    <property type="match status" value="1"/>
</dbReference>
<sequence>MKRILLTCLIIVNCLAFCQAQFIQVKNPSKHARKELISIPFQNFKEHFKVDTVFTIRDENNQLIPFQLEKLGTAIPVNVLIQVELPARSTIKYKLEKEPGNRIEPMTFARYVPERLDDFAWENDVVAFRLYGKALEGRKDDGQGMDYWAKRTDKLIVNKWYKVENYHQDTGEGMDYYTVGQTLGAGDVALLSNNGLHYTKHYRRYQVLDNGPLRSTFKLEYDPEELDGQEVKLTKIISLDAGSNFNKIVLQVQNKMANSTAIAIGVARRKEDQPKFTIGPKNETLAYWEPEIAKNGQTGIAVIIPKKKISIDANRPEQFLLSSQAVNGQDFVYYNGAVWNRAGKVSSAEEWNKAVEQKHEKIKKPLKWVLK</sequence>
<dbReference type="InterPro" id="IPR032342">
    <property type="entry name" value="DUF4861"/>
</dbReference>
<reference evidence="2 3" key="1">
    <citation type="submission" date="2017-06" db="EMBL/GenBank/DDBJ databases">
        <authorList>
            <consortium name="Pathogen Informatics"/>
        </authorList>
    </citation>
    <scope>NUCLEOTIDE SEQUENCE [LARGE SCALE GENOMIC DNA]</scope>
    <source>
        <strain evidence="2 3">NCTC12149</strain>
    </source>
</reference>
<dbReference type="RefSeq" id="WP_093098786.1">
    <property type="nucleotide sequence ID" value="NZ_FNGK01000003.1"/>
</dbReference>
<dbReference type="GO" id="GO:0005975">
    <property type="term" value="P:carbohydrate metabolic process"/>
    <property type="evidence" value="ECO:0007669"/>
    <property type="project" value="InterPro"/>
</dbReference>
<accession>A0AAJ4X987</accession>
<evidence type="ECO:0000256" key="1">
    <source>
        <dbReference type="SAM" id="SignalP"/>
    </source>
</evidence>
<protein>
    <recommendedName>
        <fullName evidence="4">DUF4861 domain-containing protein</fullName>
    </recommendedName>
</protein>
<feature type="chain" id="PRO_5042461302" description="DUF4861 domain-containing protein" evidence="1">
    <location>
        <begin position="21"/>
        <end position="371"/>
    </location>
</feature>
<dbReference type="GO" id="GO:0030246">
    <property type="term" value="F:carbohydrate binding"/>
    <property type="evidence" value="ECO:0007669"/>
    <property type="project" value="InterPro"/>
</dbReference>
<dbReference type="GO" id="GO:0003824">
    <property type="term" value="F:catalytic activity"/>
    <property type="evidence" value="ECO:0007669"/>
    <property type="project" value="InterPro"/>
</dbReference>
<evidence type="ECO:0000313" key="3">
    <source>
        <dbReference type="Proteomes" id="UP000215355"/>
    </source>
</evidence>
<keyword evidence="1" id="KW-0732">Signal</keyword>
<organism evidence="2 3">
    <name type="scientific">Sphingobacterium mizutaii</name>
    <dbReference type="NCBI Taxonomy" id="1010"/>
    <lineage>
        <taxon>Bacteria</taxon>
        <taxon>Pseudomonadati</taxon>
        <taxon>Bacteroidota</taxon>
        <taxon>Sphingobacteriia</taxon>
        <taxon>Sphingobacteriales</taxon>
        <taxon>Sphingobacteriaceae</taxon>
        <taxon>Sphingobacterium</taxon>
    </lineage>
</organism>
<evidence type="ECO:0000313" key="2">
    <source>
        <dbReference type="EMBL" id="SNV44145.1"/>
    </source>
</evidence>
<feature type="signal peptide" evidence="1">
    <location>
        <begin position="1"/>
        <end position="20"/>
    </location>
</feature>
<gene>
    <name evidence="2" type="ORF">SAMEA4412673_00914</name>
</gene>
<evidence type="ECO:0008006" key="4">
    <source>
        <dbReference type="Google" id="ProtNLM"/>
    </source>
</evidence>
<dbReference type="AlphaFoldDB" id="A0AAJ4X987"/>
<name>A0AAJ4X987_9SPHI</name>